<evidence type="ECO:0000313" key="1">
    <source>
        <dbReference type="EMBL" id="TDZ20605.1"/>
    </source>
</evidence>
<protein>
    <submittedName>
        <fullName evidence="1">Uncharacterized protein</fullName>
    </submittedName>
</protein>
<keyword evidence="2" id="KW-1185">Reference proteome</keyword>
<comment type="caution">
    <text evidence="1">The sequence shown here is derived from an EMBL/GenBank/DDBJ whole genome shotgun (WGS) entry which is preliminary data.</text>
</comment>
<accession>A0A484FSB6</accession>
<gene>
    <name evidence="1" type="ORF">Cob_v006775</name>
</gene>
<dbReference type="EMBL" id="AMCV02000017">
    <property type="protein sequence ID" value="TDZ20605.1"/>
    <property type="molecule type" value="Genomic_DNA"/>
</dbReference>
<organism evidence="1 2">
    <name type="scientific">Colletotrichum orbiculare (strain 104-T / ATCC 96160 / CBS 514.97 / LARS 414 / MAFF 240422)</name>
    <name type="common">Cucumber anthracnose fungus</name>
    <name type="synonym">Colletotrichum lagenarium</name>
    <dbReference type="NCBI Taxonomy" id="1213857"/>
    <lineage>
        <taxon>Eukaryota</taxon>
        <taxon>Fungi</taxon>
        <taxon>Dikarya</taxon>
        <taxon>Ascomycota</taxon>
        <taxon>Pezizomycotina</taxon>
        <taxon>Sordariomycetes</taxon>
        <taxon>Hypocreomycetidae</taxon>
        <taxon>Glomerellales</taxon>
        <taxon>Glomerellaceae</taxon>
        <taxon>Colletotrichum</taxon>
        <taxon>Colletotrichum orbiculare species complex</taxon>
    </lineage>
</organism>
<proteinExistence type="predicted"/>
<reference evidence="2" key="2">
    <citation type="journal article" date="2019" name="Mol. Plant Microbe Interact.">
        <title>Genome sequence resources for four phytopathogenic fungi from the Colletotrichum orbiculare species complex.</title>
        <authorList>
            <person name="Gan P."/>
            <person name="Tsushima A."/>
            <person name="Narusaka M."/>
            <person name="Narusaka Y."/>
            <person name="Takano Y."/>
            <person name="Kubo Y."/>
            <person name="Shirasu K."/>
        </authorList>
    </citation>
    <scope>GENOME REANNOTATION</scope>
    <source>
        <strain evidence="2">104-T / ATCC 96160 / CBS 514.97 / LARS 414 / MAFF 240422</strain>
    </source>
</reference>
<name>A0A484FSB6_COLOR</name>
<evidence type="ECO:0000313" key="2">
    <source>
        <dbReference type="Proteomes" id="UP000014480"/>
    </source>
</evidence>
<dbReference type="AlphaFoldDB" id="A0A484FSB6"/>
<dbReference type="Proteomes" id="UP000014480">
    <property type="component" value="Unassembled WGS sequence"/>
</dbReference>
<sequence length="178" mass="20142">MENDLLRPNAQPAEAKYVVSQLQVHLWLGRDPPPALSAVWWPGPNPYANGKMLLANTETSWYRSGHQIVRVVMVLNKRRSGNEYKAAQICSGDDKGDTRDLAFPIETHQDRHRHTTSVPADTDGFPRWESSIVGSNMRLFAYFGCRQRSGTNIDDLTWPAVLRVKWTLPQPRPAADYG</sequence>
<reference evidence="2" key="1">
    <citation type="journal article" date="2013" name="New Phytol.">
        <title>Comparative genomic and transcriptomic analyses reveal the hemibiotrophic stage shift of Colletotrichum fungi.</title>
        <authorList>
            <person name="Gan P."/>
            <person name="Ikeda K."/>
            <person name="Irieda H."/>
            <person name="Narusaka M."/>
            <person name="O'Connell R.J."/>
            <person name="Narusaka Y."/>
            <person name="Takano Y."/>
            <person name="Kubo Y."/>
            <person name="Shirasu K."/>
        </authorList>
    </citation>
    <scope>NUCLEOTIDE SEQUENCE [LARGE SCALE GENOMIC DNA]</scope>
    <source>
        <strain evidence="2">104-T / ATCC 96160 / CBS 514.97 / LARS 414 / MAFF 240422</strain>
    </source>
</reference>